<evidence type="ECO:0000313" key="4">
    <source>
        <dbReference type="EMBL" id="MBD2571015.1"/>
    </source>
</evidence>
<dbReference type="SUPFAM" id="SSF55073">
    <property type="entry name" value="Nucleotide cyclase"/>
    <property type="match status" value="1"/>
</dbReference>
<feature type="transmembrane region" description="Helical" evidence="2">
    <location>
        <begin position="357"/>
        <end position="378"/>
    </location>
</feature>
<feature type="transmembrane region" description="Helical" evidence="2">
    <location>
        <begin position="302"/>
        <end position="319"/>
    </location>
</feature>
<dbReference type="PROSITE" id="PS50125">
    <property type="entry name" value="GUANYLATE_CYCLASE_2"/>
    <property type="match status" value="1"/>
</dbReference>
<dbReference type="CDD" id="cd07302">
    <property type="entry name" value="CHD"/>
    <property type="match status" value="1"/>
</dbReference>
<proteinExistence type="inferred from homology"/>
<comment type="similarity">
    <text evidence="1">Belongs to the adenylyl cyclase class-3 family.</text>
</comment>
<evidence type="ECO:0000313" key="5">
    <source>
        <dbReference type="Proteomes" id="UP000640531"/>
    </source>
</evidence>
<keyword evidence="2" id="KW-0812">Transmembrane</keyword>
<keyword evidence="2" id="KW-1133">Transmembrane helix</keyword>
<evidence type="ECO:0000256" key="1">
    <source>
        <dbReference type="ARBA" id="ARBA00005381"/>
    </source>
</evidence>
<dbReference type="InterPro" id="IPR029787">
    <property type="entry name" value="Nucleotide_cyclase"/>
</dbReference>
<dbReference type="SMART" id="SM00044">
    <property type="entry name" value="CYCc"/>
    <property type="match status" value="1"/>
</dbReference>
<dbReference type="InterPro" id="IPR007890">
    <property type="entry name" value="CHASE2"/>
</dbReference>
<dbReference type="PANTHER" id="PTHR43081:SF1">
    <property type="entry name" value="ADENYLATE CYCLASE, TERMINAL-DIFFERENTIATION SPECIFIC"/>
    <property type="match status" value="1"/>
</dbReference>
<dbReference type="InterPro" id="IPR001054">
    <property type="entry name" value="A/G_cyclase"/>
</dbReference>
<dbReference type="Pfam" id="PF00211">
    <property type="entry name" value="Guanylate_cyc"/>
    <property type="match status" value="1"/>
</dbReference>
<dbReference type="Pfam" id="PF05226">
    <property type="entry name" value="CHASE2"/>
    <property type="match status" value="1"/>
</dbReference>
<dbReference type="Proteomes" id="UP000640531">
    <property type="component" value="Unassembled WGS sequence"/>
</dbReference>
<organism evidence="4 5">
    <name type="scientific">Anabaena lutea FACHB-196</name>
    <dbReference type="NCBI Taxonomy" id="2692881"/>
    <lineage>
        <taxon>Bacteria</taxon>
        <taxon>Bacillati</taxon>
        <taxon>Cyanobacteriota</taxon>
        <taxon>Cyanophyceae</taxon>
        <taxon>Nostocales</taxon>
        <taxon>Nostocaceae</taxon>
        <taxon>Anabaena</taxon>
    </lineage>
</organism>
<reference evidence="4 5" key="1">
    <citation type="journal article" date="2020" name="ISME J.">
        <title>Comparative genomics reveals insights into cyanobacterial evolution and habitat adaptation.</title>
        <authorList>
            <person name="Chen M.Y."/>
            <person name="Teng W.K."/>
            <person name="Zhao L."/>
            <person name="Hu C.X."/>
            <person name="Zhou Y.K."/>
            <person name="Han B.P."/>
            <person name="Song L.R."/>
            <person name="Shu W.S."/>
        </authorList>
    </citation>
    <scope>NUCLEOTIDE SEQUENCE [LARGE SCALE GENOMIC DNA]</scope>
    <source>
        <strain evidence="4 5">FACHB-196</strain>
    </source>
</reference>
<protein>
    <submittedName>
        <fullName evidence="4">Adenylate/guanylate cyclase domain-containing protein</fullName>
    </submittedName>
</protein>
<sequence>MRVLGLFQMIDWAALDQFFKLRPPEPQDSRIVIVTIDEDTIRKVGQWPIPDAVLAKMLDKIRQQKPLAIGLDLYRDLPVQPGHEQLIQILQSTPNLIGVKKVVGDGLGPEVNPHPILSKRDQIAASDLLLDADGKVRRGIISLEPKSDEQVLSLATRLSLMYLENKGVELQELDADKRHYQLGKATFIPFQKNDGGYIRVDDRGYQILLNFRGTQDNFQKYSIMQVVNGEVPPNWGRDRIVLIGATAASLHDDFFTPYSSSVSAFPERMPGVVIHANVISQILSAALDGRPMMRGSSQEIQWLWIILWSFVGAILGWTLRSQKFIYKNISYRETILSLIVAGSSLIFGSYLVFLRGWWIPVVPPLLGLGGSAIAIAIYTTRLERQDRYTLMALFKQQVTSQVADQIWTSRHNLLQKGSIVGREMTATVLFSDLEGFTSIATTISPTALMSWLNEYMQAMADIVLEYNGMVNKFIGDAVMALFGVPIQRTKLAEITVDAENAVGCALAMADKLRSLNQQWQLSGNPTVAIRIGIATGTVVTGILGNAQRAEYTALGDTVNIASRLESYDKSLNCGLCRILISEETYQHIKDKFPTKFIGSSQLKGRDQLTQIYQVLLS</sequence>
<comment type="caution">
    <text evidence="4">The sequence shown here is derived from an EMBL/GenBank/DDBJ whole genome shotgun (WGS) entry which is preliminary data.</text>
</comment>
<name>A0ABR8FQ46_9NOST</name>
<evidence type="ECO:0000256" key="2">
    <source>
        <dbReference type="SAM" id="Phobius"/>
    </source>
</evidence>
<dbReference type="InterPro" id="IPR050697">
    <property type="entry name" value="Adenylyl/Guanylyl_Cyclase_3/4"/>
</dbReference>
<evidence type="ECO:0000259" key="3">
    <source>
        <dbReference type="PROSITE" id="PS50125"/>
    </source>
</evidence>
<dbReference type="Gene3D" id="3.30.70.1230">
    <property type="entry name" value="Nucleotide cyclase"/>
    <property type="match status" value="1"/>
</dbReference>
<accession>A0ABR8FQ46</accession>
<keyword evidence="2" id="KW-0472">Membrane</keyword>
<dbReference type="SMART" id="SM01080">
    <property type="entry name" value="CHASE2"/>
    <property type="match status" value="1"/>
</dbReference>
<dbReference type="EMBL" id="JACJST010000034">
    <property type="protein sequence ID" value="MBD2571015.1"/>
    <property type="molecule type" value="Genomic_DNA"/>
</dbReference>
<gene>
    <name evidence="4" type="ORF">H6G59_24605</name>
</gene>
<keyword evidence="5" id="KW-1185">Reference proteome</keyword>
<feature type="domain" description="Guanylate cyclase" evidence="3">
    <location>
        <begin position="427"/>
        <end position="565"/>
    </location>
</feature>
<feature type="transmembrane region" description="Helical" evidence="2">
    <location>
        <begin position="331"/>
        <end position="351"/>
    </location>
</feature>
<dbReference type="PANTHER" id="PTHR43081">
    <property type="entry name" value="ADENYLATE CYCLASE, TERMINAL-DIFFERENTIATION SPECIFIC-RELATED"/>
    <property type="match status" value="1"/>
</dbReference>